<dbReference type="InterPro" id="IPR039197">
    <property type="entry name" value="Mrs1/Cce1"/>
</dbReference>
<dbReference type="PANTHER" id="PTHR28072">
    <property type="entry name" value="CRUCIFORM CUTTING ENDONUCLEASE 1, MITOCHONDRIAL-RELATED"/>
    <property type="match status" value="1"/>
</dbReference>
<feature type="domain" description="Mitochondrial resolvase Ydc2 catalytic" evidence="2">
    <location>
        <begin position="55"/>
        <end position="209"/>
    </location>
</feature>
<feature type="region of interest" description="Disordered" evidence="1">
    <location>
        <begin position="278"/>
        <end position="335"/>
    </location>
</feature>
<gene>
    <name evidence="3" type="ORF">K452DRAFT_287011</name>
</gene>
<dbReference type="Pfam" id="PF09159">
    <property type="entry name" value="Ydc2-catalyt"/>
    <property type="match status" value="2"/>
</dbReference>
<dbReference type="GO" id="GO:0005739">
    <property type="term" value="C:mitochondrion"/>
    <property type="evidence" value="ECO:0007669"/>
    <property type="project" value="TreeGrafter"/>
</dbReference>
<name>A0A6A6BEK1_9PEZI</name>
<dbReference type="Proteomes" id="UP000799438">
    <property type="component" value="Unassembled WGS sequence"/>
</dbReference>
<feature type="compositionally biased region" description="Low complexity" evidence="1">
    <location>
        <begin position="360"/>
        <end position="374"/>
    </location>
</feature>
<accession>A0A6A6BEK1</accession>
<dbReference type="GO" id="GO:0070336">
    <property type="term" value="F:flap-structured DNA binding"/>
    <property type="evidence" value="ECO:0007669"/>
    <property type="project" value="TreeGrafter"/>
</dbReference>
<evidence type="ECO:0000313" key="3">
    <source>
        <dbReference type="EMBL" id="KAF2142592.1"/>
    </source>
</evidence>
<feature type="compositionally biased region" description="Gly residues" evidence="1">
    <location>
        <begin position="78"/>
        <end position="96"/>
    </location>
</feature>
<evidence type="ECO:0000259" key="2">
    <source>
        <dbReference type="Pfam" id="PF09159"/>
    </source>
</evidence>
<dbReference type="InterPro" id="IPR015242">
    <property type="entry name" value="Ydc2_cat"/>
</dbReference>
<feature type="region of interest" description="Disordered" evidence="1">
    <location>
        <begin position="78"/>
        <end position="97"/>
    </location>
</feature>
<feature type="domain" description="Mitochondrial resolvase Ydc2 catalytic" evidence="2">
    <location>
        <begin position="255"/>
        <end position="453"/>
    </location>
</feature>
<dbReference type="InterPro" id="IPR012337">
    <property type="entry name" value="RNaseH-like_sf"/>
</dbReference>
<organism evidence="3 4">
    <name type="scientific">Aplosporella prunicola CBS 121167</name>
    <dbReference type="NCBI Taxonomy" id="1176127"/>
    <lineage>
        <taxon>Eukaryota</taxon>
        <taxon>Fungi</taxon>
        <taxon>Dikarya</taxon>
        <taxon>Ascomycota</taxon>
        <taxon>Pezizomycotina</taxon>
        <taxon>Dothideomycetes</taxon>
        <taxon>Dothideomycetes incertae sedis</taxon>
        <taxon>Botryosphaeriales</taxon>
        <taxon>Aplosporellaceae</taxon>
        <taxon>Aplosporella</taxon>
    </lineage>
</organism>
<sequence>MPAPKAKPSRAITLAHLKTLLTRVGGTVSGTKPALAARLQHELAARRLRDGSTRVLSVDMGIKNMAFCVCDVEVGGGSGKGAGSRKGAGNGGGAGAGADDVRIEVVAWKRIAVLDTAQTSDPTTTAAASPLPAAEGADAFVPSKMAGMAYAVLTQLLLPYKPATILIEQQRYRSQNSAAIQEWTYRVNMLEGMLWAVLETLRREQARAAKAAAKTTAAAAAAPTAAGGEGGSAESEAGKPRRGRKKKDAVAAEHEQGQQHEQAFPAVFAVSPSRVGTFWMDTPAGQHAATTRPRRTRSSDPEEEEEVNENDNNDDEEPAEPTPRKKRAAKAKGGKIEKRDKIALVAHWLQTLSSPTALLSQTTTQTPPETAAPPASAPFPDAGLTLAFTHQAAAMRAAFARKQASSRRRPASASASTQLAPTLAADRDAAKLDDLADCLLQAAAWARWEANRRGMVGLGEGELRDLAEGVSGGAGAGEAAGEAAMEGEAEAVAVAVAVVGKATKAKKAQKGRKGKKGA</sequence>
<dbReference type="OrthoDB" id="5552842at2759"/>
<dbReference type="EMBL" id="ML995484">
    <property type="protein sequence ID" value="KAF2142592.1"/>
    <property type="molecule type" value="Genomic_DNA"/>
</dbReference>
<dbReference type="InterPro" id="IPR036397">
    <property type="entry name" value="RNaseH_sf"/>
</dbReference>
<dbReference type="GeneID" id="54297900"/>
<dbReference type="RefSeq" id="XP_033398304.1">
    <property type="nucleotide sequence ID" value="XM_033540404.1"/>
</dbReference>
<feature type="compositionally biased region" description="Acidic residues" evidence="1">
    <location>
        <begin position="301"/>
        <end position="319"/>
    </location>
</feature>
<evidence type="ECO:0000313" key="4">
    <source>
        <dbReference type="Proteomes" id="UP000799438"/>
    </source>
</evidence>
<feature type="region of interest" description="Disordered" evidence="1">
    <location>
        <begin position="221"/>
        <end position="265"/>
    </location>
</feature>
<feature type="compositionally biased region" description="Basic residues" evidence="1">
    <location>
        <begin position="324"/>
        <end position="333"/>
    </location>
</feature>
<protein>
    <recommendedName>
        <fullName evidence="2">Mitochondrial resolvase Ydc2 catalytic domain-containing protein</fullName>
    </recommendedName>
</protein>
<dbReference type="GO" id="GO:0000402">
    <property type="term" value="F:crossed form four-way junction DNA binding"/>
    <property type="evidence" value="ECO:0007669"/>
    <property type="project" value="TreeGrafter"/>
</dbReference>
<proteinExistence type="predicted"/>
<reference evidence="3" key="1">
    <citation type="journal article" date="2020" name="Stud. Mycol.">
        <title>101 Dothideomycetes genomes: a test case for predicting lifestyles and emergence of pathogens.</title>
        <authorList>
            <person name="Haridas S."/>
            <person name="Albert R."/>
            <person name="Binder M."/>
            <person name="Bloem J."/>
            <person name="Labutti K."/>
            <person name="Salamov A."/>
            <person name="Andreopoulos B."/>
            <person name="Baker S."/>
            <person name="Barry K."/>
            <person name="Bills G."/>
            <person name="Bluhm B."/>
            <person name="Cannon C."/>
            <person name="Castanera R."/>
            <person name="Culley D."/>
            <person name="Daum C."/>
            <person name="Ezra D."/>
            <person name="Gonzalez J."/>
            <person name="Henrissat B."/>
            <person name="Kuo A."/>
            <person name="Liang C."/>
            <person name="Lipzen A."/>
            <person name="Lutzoni F."/>
            <person name="Magnuson J."/>
            <person name="Mondo S."/>
            <person name="Nolan M."/>
            <person name="Ohm R."/>
            <person name="Pangilinan J."/>
            <person name="Park H.-J."/>
            <person name="Ramirez L."/>
            <person name="Alfaro M."/>
            <person name="Sun H."/>
            <person name="Tritt A."/>
            <person name="Yoshinaga Y."/>
            <person name="Zwiers L.-H."/>
            <person name="Turgeon B."/>
            <person name="Goodwin S."/>
            <person name="Spatafora J."/>
            <person name="Crous P."/>
            <person name="Grigoriev I."/>
        </authorList>
    </citation>
    <scope>NUCLEOTIDE SEQUENCE</scope>
    <source>
        <strain evidence="3">CBS 121167</strain>
    </source>
</reference>
<dbReference type="AlphaFoldDB" id="A0A6A6BEK1"/>
<evidence type="ECO:0000256" key="1">
    <source>
        <dbReference type="SAM" id="MobiDB-lite"/>
    </source>
</evidence>
<dbReference type="Gene3D" id="3.30.420.10">
    <property type="entry name" value="Ribonuclease H-like superfamily/Ribonuclease H"/>
    <property type="match status" value="1"/>
</dbReference>
<dbReference type="SUPFAM" id="SSF53098">
    <property type="entry name" value="Ribonuclease H-like"/>
    <property type="match status" value="2"/>
</dbReference>
<feature type="compositionally biased region" description="Basic and acidic residues" evidence="1">
    <location>
        <begin position="248"/>
        <end position="258"/>
    </location>
</feature>
<dbReference type="GO" id="GO:0004520">
    <property type="term" value="F:DNA endonuclease activity"/>
    <property type="evidence" value="ECO:0007669"/>
    <property type="project" value="TreeGrafter"/>
</dbReference>
<feature type="region of interest" description="Disordered" evidence="1">
    <location>
        <begin position="400"/>
        <end position="419"/>
    </location>
</feature>
<keyword evidence="4" id="KW-1185">Reference proteome</keyword>
<dbReference type="GO" id="GO:0000403">
    <property type="term" value="F:Y-form DNA binding"/>
    <property type="evidence" value="ECO:0007669"/>
    <property type="project" value="TreeGrafter"/>
</dbReference>
<dbReference type="PANTHER" id="PTHR28072:SF1">
    <property type="entry name" value="CRUCIFORM CUTTING ENDONUCLEASE 1, MITOCHONDRIAL-RELATED"/>
    <property type="match status" value="1"/>
</dbReference>
<feature type="region of interest" description="Disordered" evidence="1">
    <location>
        <begin position="360"/>
        <end position="381"/>
    </location>
</feature>